<dbReference type="Proteomes" id="UP000520767">
    <property type="component" value="Unassembled WGS sequence"/>
</dbReference>
<keyword evidence="2" id="KW-0812">Transmembrane</keyword>
<keyword evidence="2" id="KW-0472">Membrane</keyword>
<sequence>MLRFVPGFAVGLVLGGVLGFAGEVENGLVSGLLSGLVFGFASWLAIGVIAWAETPITEERPETPAITFVRDLRLVYVKSLAGGCALGVAFGVHELLTGANGLATGLSVGAVGAVAIVLGVGLHQPSGRYLVTMAAFRGRKRIPLRLLRFSTTPTGWVYSGKPARCTSSGTRSYKTASSADSTIHSQPRQRPNGWPDGPRRTHASAT</sequence>
<evidence type="ECO:0000256" key="1">
    <source>
        <dbReference type="SAM" id="MobiDB-lite"/>
    </source>
</evidence>
<dbReference type="EMBL" id="JACHJQ010000005">
    <property type="protein sequence ID" value="MBB4908790.1"/>
    <property type="molecule type" value="Genomic_DNA"/>
</dbReference>
<feature type="region of interest" description="Disordered" evidence="1">
    <location>
        <begin position="165"/>
        <end position="206"/>
    </location>
</feature>
<dbReference type="AlphaFoldDB" id="A0A7W7VG77"/>
<gene>
    <name evidence="3" type="ORF">FHR82_005043</name>
</gene>
<evidence type="ECO:0000256" key="2">
    <source>
        <dbReference type="SAM" id="Phobius"/>
    </source>
</evidence>
<evidence type="ECO:0000313" key="3">
    <source>
        <dbReference type="EMBL" id="MBB4908790.1"/>
    </source>
</evidence>
<feature type="transmembrane region" description="Helical" evidence="2">
    <location>
        <begin position="73"/>
        <end position="96"/>
    </location>
</feature>
<protein>
    <submittedName>
        <fullName evidence="3">Uncharacterized protein</fullName>
    </submittedName>
</protein>
<reference evidence="3 4" key="1">
    <citation type="submission" date="2020-08" db="EMBL/GenBank/DDBJ databases">
        <title>Genomic Encyclopedia of Type Strains, Phase III (KMG-III): the genomes of soil and plant-associated and newly described type strains.</title>
        <authorList>
            <person name="Whitman W."/>
        </authorList>
    </citation>
    <scope>NUCLEOTIDE SEQUENCE [LARGE SCALE GENOMIC DNA]</scope>
    <source>
        <strain evidence="3 4">CECT 8960</strain>
    </source>
</reference>
<feature type="transmembrane region" description="Helical" evidence="2">
    <location>
        <begin position="29"/>
        <end position="52"/>
    </location>
</feature>
<organism evidence="3 4">
    <name type="scientific">Actinophytocola algeriensis</name>
    <dbReference type="NCBI Taxonomy" id="1768010"/>
    <lineage>
        <taxon>Bacteria</taxon>
        <taxon>Bacillati</taxon>
        <taxon>Actinomycetota</taxon>
        <taxon>Actinomycetes</taxon>
        <taxon>Pseudonocardiales</taxon>
        <taxon>Pseudonocardiaceae</taxon>
    </lineage>
</organism>
<feature type="transmembrane region" description="Helical" evidence="2">
    <location>
        <begin position="102"/>
        <end position="122"/>
    </location>
</feature>
<comment type="caution">
    <text evidence="3">The sequence shown here is derived from an EMBL/GenBank/DDBJ whole genome shotgun (WGS) entry which is preliminary data.</text>
</comment>
<evidence type="ECO:0000313" key="4">
    <source>
        <dbReference type="Proteomes" id="UP000520767"/>
    </source>
</evidence>
<feature type="compositionally biased region" description="Polar residues" evidence="1">
    <location>
        <begin position="165"/>
        <end position="189"/>
    </location>
</feature>
<keyword evidence="2" id="KW-1133">Transmembrane helix</keyword>
<accession>A0A7W7VG77</accession>
<keyword evidence="4" id="KW-1185">Reference proteome</keyword>
<name>A0A7W7VG77_9PSEU</name>
<proteinExistence type="predicted"/>
<dbReference type="RefSeq" id="WP_184812894.1">
    <property type="nucleotide sequence ID" value="NZ_JACHJQ010000005.1"/>
</dbReference>